<dbReference type="Gene3D" id="3.30.70.270">
    <property type="match status" value="1"/>
</dbReference>
<dbReference type="Pfam" id="PF00078">
    <property type="entry name" value="RVT_1"/>
    <property type="match status" value="1"/>
</dbReference>
<dbReference type="PROSITE" id="PS50878">
    <property type="entry name" value="RT_POL"/>
    <property type="match status" value="1"/>
</dbReference>
<dbReference type="HOGENOM" id="CLU_1679608_0_0_1"/>
<dbReference type="InterPro" id="IPR043502">
    <property type="entry name" value="DNA/RNA_pol_sf"/>
</dbReference>
<dbReference type="InterPro" id="IPR000477">
    <property type="entry name" value="RT_dom"/>
</dbReference>
<dbReference type="OrthoDB" id="10053045at2759"/>
<sequence length="157" mass="17929">MTELFAGIEVEIIMDDILVHGKTLESHNRTLEEVLKRCKEKNLKFNKDKIRLAQKKVEYVGQILTPNGISEPLRDLIKHCNNWALQCSCAAAHKRRGRNSSNVDGWPTTHSINPTRLEKIRKKTIGDATMQSTIANGWPDAKREVNLSIRQFLGLQR</sequence>
<proteinExistence type="predicted"/>
<evidence type="ECO:0000313" key="2">
    <source>
        <dbReference type="EMBL" id="ELT93059.1"/>
    </source>
</evidence>
<dbReference type="InterPro" id="IPR043128">
    <property type="entry name" value="Rev_trsase/Diguanyl_cyclase"/>
</dbReference>
<dbReference type="Proteomes" id="UP000014760">
    <property type="component" value="Unassembled WGS sequence"/>
</dbReference>
<accession>R7TH73</accession>
<evidence type="ECO:0000259" key="1">
    <source>
        <dbReference type="PROSITE" id="PS50878"/>
    </source>
</evidence>
<feature type="domain" description="Reverse transcriptase" evidence="1">
    <location>
        <begin position="1"/>
        <end position="64"/>
    </location>
</feature>
<dbReference type="EnsemblMetazoa" id="CapteT218132">
    <property type="protein sequence ID" value="CapteP218132"/>
    <property type="gene ID" value="CapteG218132"/>
</dbReference>
<dbReference type="AlphaFoldDB" id="R7TH73"/>
<dbReference type="SUPFAM" id="SSF56672">
    <property type="entry name" value="DNA/RNA polymerases"/>
    <property type="match status" value="1"/>
</dbReference>
<evidence type="ECO:0000313" key="3">
    <source>
        <dbReference type="EnsemblMetazoa" id="CapteP218132"/>
    </source>
</evidence>
<evidence type="ECO:0000313" key="4">
    <source>
        <dbReference type="Proteomes" id="UP000014760"/>
    </source>
</evidence>
<organism evidence="2">
    <name type="scientific">Capitella teleta</name>
    <name type="common">Polychaete worm</name>
    <dbReference type="NCBI Taxonomy" id="283909"/>
    <lineage>
        <taxon>Eukaryota</taxon>
        <taxon>Metazoa</taxon>
        <taxon>Spiralia</taxon>
        <taxon>Lophotrochozoa</taxon>
        <taxon>Annelida</taxon>
        <taxon>Polychaeta</taxon>
        <taxon>Sedentaria</taxon>
        <taxon>Scolecida</taxon>
        <taxon>Capitellidae</taxon>
        <taxon>Capitella</taxon>
    </lineage>
</organism>
<gene>
    <name evidence="2" type="ORF">CAPTEDRAFT_218132</name>
</gene>
<dbReference type="STRING" id="283909.R7TH73"/>
<reference evidence="4" key="1">
    <citation type="submission" date="2012-12" db="EMBL/GenBank/DDBJ databases">
        <authorList>
            <person name="Hellsten U."/>
            <person name="Grimwood J."/>
            <person name="Chapman J.A."/>
            <person name="Shapiro H."/>
            <person name="Aerts A."/>
            <person name="Otillar R.P."/>
            <person name="Terry A.Y."/>
            <person name="Boore J.L."/>
            <person name="Simakov O."/>
            <person name="Marletaz F."/>
            <person name="Cho S.-J."/>
            <person name="Edsinger-Gonzales E."/>
            <person name="Havlak P."/>
            <person name="Kuo D.-H."/>
            <person name="Larsson T."/>
            <person name="Lv J."/>
            <person name="Arendt D."/>
            <person name="Savage R."/>
            <person name="Osoegawa K."/>
            <person name="de Jong P."/>
            <person name="Lindberg D.R."/>
            <person name="Seaver E.C."/>
            <person name="Weisblat D.A."/>
            <person name="Putnam N.H."/>
            <person name="Grigoriev I.V."/>
            <person name="Rokhsar D.S."/>
        </authorList>
    </citation>
    <scope>NUCLEOTIDE SEQUENCE</scope>
    <source>
        <strain evidence="4">I ESC-2004</strain>
    </source>
</reference>
<dbReference type="EMBL" id="AMQN01013013">
    <property type="status" value="NOT_ANNOTATED_CDS"/>
    <property type="molecule type" value="Genomic_DNA"/>
</dbReference>
<dbReference type="EMBL" id="KB309904">
    <property type="protein sequence ID" value="ELT93059.1"/>
    <property type="molecule type" value="Genomic_DNA"/>
</dbReference>
<keyword evidence="4" id="KW-1185">Reference proteome</keyword>
<name>R7TH73_CAPTE</name>
<protein>
    <recommendedName>
        <fullName evidence="1">Reverse transcriptase domain-containing protein</fullName>
    </recommendedName>
</protein>
<reference evidence="3" key="3">
    <citation type="submission" date="2015-06" db="UniProtKB">
        <authorList>
            <consortium name="EnsemblMetazoa"/>
        </authorList>
    </citation>
    <scope>IDENTIFICATION</scope>
</reference>
<reference evidence="2 4" key="2">
    <citation type="journal article" date="2013" name="Nature">
        <title>Insights into bilaterian evolution from three spiralian genomes.</title>
        <authorList>
            <person name="Simakov O."/>
            <person name="Marletaz F."/>
            <person name="Cho S.J."/>
            <person name="Edsinger-Gonzales E."/>
            <person name="Havlak P."/>
            <person name="Hellsten U."/>
            <person name="Kuo D.H."/>
            <person name="Larsson T."/>
            <person name="Lv J."/>
            <person name="Arendt D."/>
            <person name="Savage R."/>
            <person name="Osoegawa K."/>
            <person name="de Jong P."/>
            <person name="Grimwood J."/>
            <person name="Chapman J.A."/>
            <person name="Shapiro H."/>
            <person name="Aerts A."/>
            <person name="Otillar R.P."/>
            <person name="Terry A.Y."/>
            <person name="Boore J.L."/>
            <person name="Grigoriev I.V."/>
            <person name="Lindberg D.R."/>
            <person name="Seaver E.C."/>
            <person name="Weisblat D.A."/>
            <person name="Putnam N.H."/>
            <person name="Rokhsar D.S."/>
        </authorList>
    </citation>
    <scope>NUCLEOTIDE SEQUENCE</scope>
    <source>
        <strain evidence="2 4">I ESC-2004</strain>
    </source>
</reference>